<feature type="region of interest" description="Disordered" evidence="1">
    <location>
        <begin position="1"/>
        <end position="91"/>
    </location>
</feature>
<feature type="compositionally biased region" description="Low complexity" evidence="1">
    <location>
        <begin position="54"/>
        <end position="85"/>
    </location>
</feature>
<keyword evidence="3" id="KW-1185">Reference proteome</keyword>
<dbReference type="Proteomes" id="UP001189429">
    <property type="component" value="Unassembled WGS sequence"/>
</dbReference>
<evidence type="ECO:0000313" key="3">
    <source>
        <dbReference type="Proteomes" id="UP001189429"/>
    </source>
</evidence>
<sequence length="368" mass="38812">RRRLDSNGHGGGEDGRAEHVETIGVGGASAEKTASLEPRPGLSDEQRARIESNRLLAQQRKQQQLLRQQEQSAAATVVEPAAAPEISAEQREARIEQNRALAAERRRLQQLRAQSALGAQGESDVGAALLGPVAVDVVECEGTAAQGGLQGHSTENCSTSVPSSTEDSDDSEDSSAESSSDESTMSTGSVASSCPSAAGSACSAENLGASSDSEEGCANSDAAQSASESGELAKPRAACTQPQLRLSGAQRQRILQNQQLALKKQSLREARPRRASGRAQCWASANLLPGSCPRWGDVRKHCRRESEQPSRSWWPRCCAAGGTCCPPGRPWTLTRRQRCGPGAAGACPWRPSSTSQRSTSMAGRRCSP</sequence>
<evidence type="ECO:0000313" key="2">
    <source>
        <dbReference type="EMBL" id="CAK0824483.1"/>
    </source>
</evidence>
<gene>
    <name evidence="2" type="ORF">PCOR1329_LOCUS24876</name>
</gene>
<dbReference type="EMBL" id="CAUYUJ010008624">
    <property type="protein sequence ID" value="CAK0824483.1"/>
    <property type="molecule type" value="Genomic_DNA"/>
</dbReference>
<organism evidence="2 3">
    <name type="scientific">Prorocentrum cordatum</name>
    <dbReference type="NCBI Taxonomy" id="2364126"/>
    <lineage>
        <taxon>Eukaryota</taxon>
        <taxon>Sar</taxon>
        <taxon>Alveolata</taxon>
        <taxon>Dinophyceae</taxon>
        <taxon>Prorocentrales</taxon>
        <taxon>Prorocentraceae</taxon>
        <taxon>Prorocentrum</taxon>
    </lineage>
</organism>
<name>A0ABN9RYP4_9DINO</name>
<protein>
    <submittedName>
        <fullName evidence="2">Uncharacterized protein</fullName>
    </submittedName>
</protein>
<feature type="compositionally biased region" description="Acidic residues" evidence="1">
    <location>
        <begin position="166"/>
        <end position="175"/>
    </location>
</feature>
<accession>A0ABN9RYP4</accession>
<feature type="compositionally biased region" description="Basic and acidic residues" evidence="1">
    <location>
        <begin position="1"/>
        <end position="21"/>
    </location>
</feature>
<feature type="compositionally biased region" description="Low complexity" evidence="1">
    <location>
        <begin position="176"/>
        <end position="204"/>
    </location>
</feature>
<feature type="non-terminal residue" evidence="2">
    <location>
        <position position="1"/>
    </location>
</feature>
<feature type="region of interest" description="Disordered" evidence="1">
    <location>
        <begin position="144"/>
        <end position="238"/>
    </location>
</feature>
<proteinExistence type="predicted"/>
<reference evidence="2" key="1">
    <citation type="submission" date="2023-10" db="EMBL/GenBank/DDBJ databases">
        <authorList>
            <person name="Chen Y."/>
            <person name="Shah S."/>
            <person name="Dougan E. K."/>
            <person name="Thang M."/>
            <person name="Chan C."/>
        </authorList>
    </citation>
    <scope>NUCLEOTIDE SEQUENCE [LARGE SCALE GENOMIC DNA]</scope>
</reference>
<comment type="caution">
    <text evidence="2">The sequence shown here is derived from an EMBL/GenBank/DDBJ whole genome shotgun (WGS) entry which is preliminary data.</text>
</comment>
<feature type="compositionally biased region" description="Basic and acidic residues" evidence="1">
    <location>
        <begin position="42"/>
        <end position="52"/>
    </location>
</feature>
<feature type="compositionally biased region" description="Polar residues" evidence="1">
    <location>
        <begin position="351"/>
        <end position="361"/>
    </location>
</feature>
<evidence type="ECO:0000256" key="1">
    <source>
        <dbReference type="SAM" id="MobiDB-lite"/>
    </source>
</evidence>
<feature type="region of interest" description="Disordered" evidence="1">
    <location>
        <begin position="342"/>
        <end position="368"/>
    </location>
</feature>